<feature type="binding site" evidence="7">
    <location>
        <position position="191"/>
    </location>
    <ligand>
        <name>substrate</name>
    </ligand>
</feature>
<keyword evidence="7" id="KW-0007">Acetylation</keyword>
<evidence type="ECO:0000256" key="8">
    <source>
        <dbReference type="SAM" id="MobiDB-lite"/>
    </source>
</evidence>
<dbReference type="SUPFAM" id="SSF56601">
    <property type="entry name" value="beta-lactamase/transpeptidase-like"/>
    <property type="match status" value="1"/>
</dbReference>
<dbReference type="SUPFAM" id="SSF52091">
    <property type="entry name" value="SpoIIaa-like"/>
    <property type="match status" value="1"/>
</dbReference>
<dbReference type="PANTHER" id="PTHR12544:SF29">
    <property type="entry name" value="GLUTAMINASE"/>
    <property type="match status" value="1"/>
</dbReference>
<comment type="subunit">
    <text evidence="2 7">Homotetramer.</text>
</comment>
<dbReference type="RefSeq" id="WP_096800336.1">
    <property type="nucleotide sequence ID" value="NZ_CP023564.1"/>
</dbReference>
<sequence>MRSPVPDYLEEVLDGLREDRAGAVADYIPELAAAEPDQLGIALTTALGRTYAAGDADVEFTIQSISKPFAYAAALMDRGAGTVLSAVGVEPSGEAFNELSLEQDTRRPKNPMINAGALTVHSLLVGEDADPAARVERVRELFSRLAGRELRIDEAVCASELETAHRNLALAHMLRSYGILTGDVPTVVEGYTRQCSLLVTVRDLSAMAATLATGGIQPVTGEQVLDAATARQVMAVMASAGMYDGAGDWLVRVGIPAKSGVAGGMVGVLPDLVGIGTFSPRLDRQGNSRRGGRLFERLSQDMDMHLFSPNGSRQDAARASTAEGTTSVALEGVVQLTAASEMLDLLEDSDPATDVLLDLERVHSVTDLGRRMLLEGLRRIRLDGRGVTLRDPRGTLPDPDLGDGTFPDVAE</sequence>
<proteinExistence type="inferred from homology"/>
<dbReference type="NCBIfam" id="TIGR03814">
    <property type="entry name" value="Gln_ase"/>
    <property type="match status" value="1"/>
</dbReference>
<feature type="domain" description="STAS" evidence="9">
    <location>
        <begin position="315"/>
        <end position="389"/>
    </location>
</feature>
<dbReference type="EMBL" id="CP023564">
    <property type="protein sequence ID" value="ATG55876.1"/>
    <property type="molecule type" value="Genomic_DNA"/>
</dbReference>
<feature type="binding site" evidence="7">
    <location>
        <position position="114"/>
    </location>
    <ligand>
        <name>substrate</name>
    </ligand>
</feature>
<dbReference type="KEGG" id="bgg:CFK41_14625"/>
<accession>A0A291H0J1</accession>
<keyword evidence="11" id="KW-1185">Reference proteome</keyword>
<dbReference type="PANTHER" id="PTHR12544">
    <property type="entry name" value="GLUTAMINASE"/>
    <property type="match status" value="1"/>
</dbReference>
<dbReference type="GO" id="GO:0006537">
    <property type="term" value="P:glutamate biosynthetic process"/>
    <property type="evidence" value="ECO:0007669"/>
    <property type="project" value="TreeGrafter"/>
</dbReference>
<dbReference type="InterPro" id="IPR015868">
    <property type="entry name" value="Glutaminase"/>
</dbReference>
<evidence type="ECO:0000313" key="10">
    <source>
        <dbReference type="EMBL" id="ATG55876.1"/>
    </source>
</evidence>
<dbReference type="PROSITE" id="PS50801">
    <property type="entry name" value="STAS"/>
    <property type="match status" value="1"/>
</dbReference>
<protein>
    <recommendedName>
        <fullName evidence="6 7">Glutaminase</fullName>
        <ecNumber evidence="3 7">3.5.1.2</ecNumber>
    </recommendedName>
</protein>
<feature type="binding site" evidence="7">
    <location>
        <position position="243"/>
    </location>
    <ligand>
        <name>substrate</name>
    </ligand>
</feature>
<dbReference type="InterPro" id="IPR036513">
    <property type="entry name" value="STAS_dom_sf"/>
</dbReference>
<feature type="binding site" evidence="7">
    <location>
        <position position="261"/>
    </location>
    <ligand>
        <name>substrate</name>
    </ligand>
</feature>
<comment type="similarity">
    <text evidence="1 7">Belongs to the glutaminase family.</text>
</comment>
<name>A0A291H0J1_9MICO</name>
<comment type="catalytic activity">
    <reaction evidence="5 7">
        <text>L-glutamine + H2O = L-glutamate + NH4(+)</text>
        <dbReference type="Rhea" id="RHEA:15889"/>
        <dbReference type="ChEBI" id="CHEBI:15377"/>
        <dbReference type="ChEBI" id="CHEBI:28938"/>
        <dbReference type="ChEBI" id="CHEBI:29985"/>
        <dbReference type="ChEBI" id="CHEBI:58359"/>
        <dbReference type="EC" id="3.5.1.2"/>
    </reaction>
</comment>
<feature type="binding site" evidence="7">
    <location>
        <position position="64"/>
    </location>
    <ligand>
        <name>substrate</name>
    </ligand>
</feature>
<dbReference type="Proteomes" id="UP000217889">
    <property type="component" value="Chromosome"/>
</dbReference>
<dbReference type="Gene3D" id="3.40.710.10">
    <property type="entry name" value="DD-peptidase/beta-lactamase superfamily"/>
    <property type="match status" value="1"/>
</dbReference>
<dbReference type="InterPro" id="IPR012338">
    <property type="entry name" value="Beta-lactam/transpept-like"/>
</dbReference>
<dbReference type="Gene3D" id="3.30.750.24">
    <property type="entry name" value="STAS domain"/>
    <property type="match status" value="1"/>
</dbReference>
<evidence type="ECO:0000256" key="5">
    <source>
        <dbReference type="ARBA" id="ARBA00049534"/>
    </source>
</evidence>
<evidence type="ECO:0000256" key="7">
    <source>
        <dbReference type="HAMAP-Rule" id="MF_00313"/>
    </source>
</evidence>
<feature type="binding site" evidence="7">
    <location>
        <position position="160"/>
    </location>
    <ligand>
        <name>substrate</name>
    </ligand>
</feature>
<gene>
    <name evidence="7" type="primary">glsA</name>
    <name evidence="10" type="ORF">CFK41_14625</name>
</gene>
<evidence type="ECO:0000256" key="4">
    <source>
        <dbReference type="ARBA" id="ARBA00022801"/>
    </source>
</evidence>
<dbReference type="Pfam" id="PF04960">
    <property type="entry name" value="Glutaminase"/>
    <property type="match status" value="1"/>
</dbReference>
<keyword evidence="4 7" id="KW-0378">Hydrolase</keyword>
<evidence type="ECO:0000256" key="6">
    <source>
        <dbReference type="ARBA" id="ARBA00070405"/>
    </source>
</evidence>
<dbReference type="OrthoDB" id="9788822at2"/>
<dbReference type="EC" id="3.5.1.2" evidence="3 7"/>
<evidence type="ECO:0000259" key="9">
    <source>
        <dbReference type="PROSITE" id="PS50801"/>
    </source>
</evidence>
<feature type="region of interest" description="Disordered" evidence="8">
    <location>
        <begin position="388"/>
        <end position="411"/>
    </location>
</feature>
<dbReference type="GO" id="GO:0004359">
    <property type="term" value="F:glutaminase activity"/>
    <property type="evidence" value="ECO:0007669"/>
    <property type="project" value="UniProtKB-UniRule"/>
</dbReference>
<dbReference type="InterPro" id="IPR002645">
    <property type="entry name" value="STAS_dom"/>
</dbReference>
<evidence type="ECO:0000256" key="3">
    <source>
        <dbReference type="ARBA" id="ARBA00012918"/>
    </source>
</evidence>
<organism evidence="10 11">
    <name type="scientific">Brachybacterium ginsengisoli</name>
    <dbReference type="NCBI Taxonomy" id="1331682"/>
    <lineage>
        <taxon>Bacteria</taxon>
        <taxon>Bacillati</taxon>
        <taxon>Actinomycetota</taxon>
        <taxon>Actinomycetes</taxon>
        <taxon>Micrococcales</taxon>
        <taxon>Dermabacteraceae</taxon>
        <taxon>Brachybacterium</taxon>
    </lineage>
</organism>
<dbReference type="GO" id="GO:0006543">
    <property type="term" value="P:L-glutamine catabolic process"/>
    <property type="evidence" value="ECO:0007669"/>
    <property type="project" value="TreeGrafter"/>
</dbReference>
<evidence type="ECO:0000313" key="11">
    <source>
        <dbReference type="Proteomes" id="UP000217889"/>
    </source>
</evidence>
<dbReference type="AlphaFoldDB" id="A0A291H0J1"/>
<dbReference type="NCBIfam" id="NF002134">
    <property type="entry name" value="PRK00971.1-4"/>
    <property type="match status" value="1"/>
</dbReference>
<reference evidence="10 11" key="1">
    <citation type="journal article" date="2014" name="Int. J. Syst. Evol. Microbiol.">
        <title>Brachybacterium ginsengisoli sp. nov., isolated from soil of a ginseng field.</title>
        <authorList>
            <person name="Hoang V.A."/>
            <person name="Kim Y.J."/>
            <person name="Nguyen N.L."/>
            <person name="Yang D.C."/>
        </authorList>
    </citation>
    <scope>NUCLEOTIDE SEQUENCE [LARGE SCALE GENOMIC DNA]</scope>
    <source>
        <strain evidence="10 11">DCY80</strain>
    </source>
</reference>
<feature type="binding site" evidence="7">
    <location>
        <position position="167"/>
    </location>
    <ligand>
        <name>substrate</name>
    </ligand>
</feature>
<dbReference type="HAMAP" id="MF_00313">
    <property type="entry name" value="Glutaminase"/>
    <property type="match status" value="1"/>
</dbReference>
<dbReference type="FunFam" id="3.40.710.10:FF:000005">
    <property type="entry name" value="Glutaminase"/>
    <property type="match status" value="1"/>
</dbReference>
<evidence type="ECO:0000256" key="2">
    <source>
        <dbReference type="ARBA" id="ARBA00011881"/>
    </source>
</evidence>
<evidence type="ECO:0000256" key="1">
    <source>
        <dbReference type="ARBA" id="ARBA00011076"/>
    </source>
</evidence>